<accession>A0A5D3BDR0</accession>
<dbReference type="AlphaFoldDB" id="A0A5D3BDR0"/>
<evidence type="ECO:0000256" key="1">
    <source>
        <dbReference type="SAM" id="MobiDB-lite"/>
    </source>
</evidence>
<evidence type="ECO:0000313" key="4">
    <source>
        <dbReference type="EMBL" id="TYJ97257.1"/>
    </source>
</evidence>
<sequence>MSENDRFDVVVLENVGEKNNGDKTKDTAETSDNEVEQGHTRKLDEAFIASLDSTIISKNIQCPKWKNFVMEKMNILEKNKTLEICVLPKGHKPVGCKRMFTLKYKADGTFDRHKARLVAKGLTQIYGVDYSKTFSPVAKLNIVRVLLHVVVNKDVKNVFLDGDLVEEVYMSPPPEFET</sequence>
<proteinExistence type="predicted"/>
<feature type="region of interest" description="Disordered" evidence="1">
    <location>
        <begin position="15"/>
        <end position="38"/>
    </location>
</feature>
<feature type="domain" description="Reverse transcriptase Ty1/copia-type" evidence="2">
    <location>
        <begin position="79"/>
        <end position="177"/>
    </location>
</feature>
<reference evidence="5 6" key="1">
    <citation type="submission" date="2019-08" db="EMBL/GenBank/DDBJ databases">
        <title>Draft genome sequences of two oriental melons (Cucumis melo L. var makuwa).</title>
        <authorList>
            <person name="Kwon S.-Y."/>
        </authorList>
    </citation>
    <scope>NUCLEOTIDE SEQUENCE [LARGE SCALE GENOMIC DNA]</scope>
    <source>
        <strain evidence="6">cv. Chang Bougi</strain>
        <strain evidence="5">cv. SW 3</strain>
        <tissue evidence="4">Leaf</tissue>
    </source>
</reference>
<gene>
    <name evidence="4" type="ORF">E5676_scaffold194G00510</name>
    <name evidence="3" type="ORF">E6C27_scaffold340G00440</name>
</gene>
<protein>
    <submittedName>
        <fullName evidence="3 4">Mitochondrial protein</fullName>
    </submittedName>
</protein>
<dbReference type="InterPro" id="IPR013103">
    <property type="entry name" value="RVT_2"/>
</dbReference>
<evidence type="ECO:0000313" key="3">
    <source>
        <dbReference type="EMBL" id="KAA0059999.1"/>
    </source>
</evidence>
<dbReference type="EMBL" id="SSTE01005811">
    <property type="protein sequence ID" value="KAA0059999.1"/>
    <property type="molecule type" value="Genomic_DNA"/>
</dbReference>
<dbReference type="EMBL" id="SSTD01018933">
    <property type="protein sequence ID" value="TYJ97257.1"/>
    <property type="molecule type" value="Genomic_DNA"/>
</dbReference>
<feature type="compositionally biased region" description="Basic and acidic residues" evidence="1">
    <location>
        <begin position="15"/>
        <end position="28"/>
    </location>
</feature>
<name>A0A5D3BDR0_CUCMM</name>
<dbReference type="Proteomes" id="UP000321947">
    <property type="component" value="Unassembled WGS sequence"/>
</dbReference>
<dbReference type="Pfam" id="PF07727">
    <property type="entry name" value="RVT_2"/>
    <property type="match status" value="1"/>
</dbReference>
<dbReference type="STRING" id="1194695.A0A5D3BDR0"/>
<evidence type="ECO:0000313" key="6">
    <source>
        <dbReference type="Proteomes" id="UP000321947"/>
    </source>
</evidence>
<comment type="caution">
    <text evidence="4">The sequence shown here is derived from an EMBL/GenBank/DDBJ whole genome shotgun (WGS) entry which is preliminary data.</text>
</comment>
<evidence type="ECO:0000259" key="2">
    <source>
        <dbReference type="Pfam" id="PF07727"/>
    </source>
</evidence>
<dbReference type="Proteomes" id="UP000321393">
    <property type="component" value="Unassembled WGS sequence"/>
</dbReference>
<organism evidence="4 6">
    <name type="scientific">Cucumis melo var. makuwa</name>
    <name type="common">Oriental melon</name>
    <dbReference type="NCBI Taxonomy" id="1194695"/>
    <lineage>
        <taxon>Eukaryota</taxon>
        <taxon>Viridiplantae</taxon>
        <taxon>Streptophyta</taxon>
        <taxon>Embryophyta</taxon>
        <taxon>Tracheophyta</taxon>
        <taxon>Spermatophyta</taxon>
        <taxon>Magnoliopsida</taxon>
        <taxon>eudicotyledons</taxon>
        <taxon>Gunneridae</taxon>
        <taxon>Pentapetalae</taxon>
        <taxon>rosids</taxon>
        <taxon>fabids</taxon>
        <taxon>Cucurbitales</taxon>
        <taxon>Cucurbitaceae</taxon>
        <taxon>Benincaseae</taxon>
        <taxon>Cucumis</taxon>
    </lineage>
</organism>
<evidence type="ECO:0000313" key="5">
    <source>
        <dbReference type="Proteomes" id="UP000321393"/>
    </source>
</evidence>